<protein>
    <submittedName>
        <fullName evidence="2">Uncharacterized protein</fullName>
    </submittedName>
</protein>
<sequence>MNVTEHFAELSVQEPALLKEPVEFDANVTVPVGDEPVTETETVVGIPTLTDDGKSVRVVVVDTLFTVSVDWPELAALVASPP</sequence>
<proteinExistence type="predicted"/>
<keyword evidence="3" id="KW-1185">Reference proteome</keyword>
<evidence type="ECO:0000313" key="1">
    <source>
        <dbReference type="EMBL" id="SMH72155.1"/>
    </source>
</evidence>
<dbReference type="AlphaFoldDB" id="A0A2H1FHA8"/>
<dbReference type="EMBL" id="LT841358">
    <property type="protein sequence ID" value="SMH72156.1"/>
    <property type="molecule type" value="Genomic_DNA"/>
</dbReference>
<gene>
    <name evidence="1" type="ORF">NCS_20001</name>
    <name evidence="2" type="ORF">NCS_20002</name>
</gene>
<reference evidence="2" key="1">
    <citation type="submission" date="2017-03" db="EMBL/GenBank/DDBJ databases">
        <authorList>
            <person name="Afonso C.L."/>
            <person name="Miller P.J."/>
            <person name="Scott M.A."/>
            <person name="Spackman E."/>
            <person name="Goraichik I."/>
            <person name="Dimitrov K.M."/>
            <person name="Suarez D.L."/>
            <person name="Swayne D.E."/>
        </authorList>
    </citation>
    <scope>NUCLEOTIDE SEQUENCE [LARGE SCALE GENOMIC DNA]</scope>
    <source>
        <strain evidence="2">NCS1</strain>
    </source>
</reference>
<dbReference type="EMBL" id="LT841358">
    <property type="protein sequence ID" value="SMH72155.1"/>
    <property type="molecule type" value="Genomic_DNA"/>
</dbReference>
<organism evidence="2 3">
    <name type="scientific">Candidatus Nitrosotalea okcheonensis</name>
    <dbReference type="NCBI Taxonomy" id="1903276"/>
    <lineage>
        <taxon>Archaea</taxon>
        <taxon>Nitrososphaerota</taxon>
        <taxon>Nitrososphaeria</taxon>
        <taxon>Nitrosotaleales</taxon>
        <taxon>Nitrosotaleaceae</taxon>
        <taxon>Nitrosotalea</taxon>
    </lineage>
</organism>
<dbReference type="Proteomes" id="UP000230607">
    <property type="component" value="Chromosome 1"/>
</dbReference>
<reference evidence="3" key="2">
    <citation type="submission" date="2017-03" db="EMBL/GenBank/DDBJ databases">
        <authorList>
            <person name="Herbold C."/>
        </authorList>
    </citation>
    <scope>NUCLEOTIDE SEQUENCE [LARGE SCALE GENOMIC DNA]</scope>
</reference>
<accession>A0A2H1FHA8</accession>
<name>A0A2H1FHA8_9ARCH</name>
<evidence type="ECO:0000313" key="3">
    <source>
        <dbReference type="Proteomes" id="UP000230607"/>
    </source>
</evidence>
<evidence type="ECO:0000313" key="2">
    <source>
        <dbReference type="EMBL" id="SMH72156.1"/>
    </source>
</evidence>